<keyword evidence="1" id="KW-0175">Coiled coil</keyword>
<sequence length="149" mass="17261">MEKLKFEVGDMVILTEKSDYNHTKGDTLEIIEVDVDDPEYPYYCQSPANQSEDWVSEDHLLSINTSEALQNLNQELVSNNNELVEKLKEADKTIEKLQDNLDNANLTIKALEDDVRCKNLELQAMDTRLRRFRELSDSMYNLAVANIQY</sequence>
<evidence type="ECO:0000313" key="3">
    <source>
        <dbReference type="Proteomes" id="UP000828872"/>
    </source>
</evidence>
<dbReference type="EMBL" id="MZ399596">
    <property type="protein sequence ID" value="QXP45344.1"/>
    <property type="molecule type" value="Genomic_DNA"/>
</dbReference>
<dbReference type="Proteomes" id="UP000828872">
    <property type="component" value="Segment"/>
</dbReference>
<proteinExistence type="predicted"/>
<keyword evidence="3" id="KW-1185">Reference proteome</keyword>
<name>A0AAE7VHV3_9CAUD</name>
<reference evidence="2 3" key="1">
    <citation type="journal article" date="2021" name="Microbiol. Resour. Announc.">
        <title>Genome Sequences of Bacteriophages cd2, cd3, and cd4, which Specifically Target Carnobacterium divergens.</title>
        <authorList>
            <person name="Zhang P."/>
            <person name="Britton A.P."/>
            <person name="Visser K.A."/>
            <person name="Welke C.A."/>
            <person name="Wassink H."/>
            <person name="Prins E."/>
            <person name="Yang X."/>
            <person name="Martin-Visscher L.A."/>
        </authorList>
    </citation>
    <scope>NUCLEOTIDE SEQUENCE [LARGE SCALE GENOMIC DNA]</scope>
    <source>
        <strain evidence="3">cd4</strain>
    </source>
</reference>
<accession>A0AAE7VHV3</accession>
<evidence type="ECO:0000313" key="2">
    <source>
        <dbReference type="EMBL" id="QXP45344.1"/>
    </source>
</evidence>
<protein>
    <submittedName>
        <fullName evidence="2">Uncharacterized protein</fullName>
    </submittedName>
</protein>
<gene>
    <name evidence="2" type="ORF">cd4_058</name>
</gene>
<evidence type="ECO:0000256" key="1">
    <source>
        <dbReference type="SAM" id="Coils"/>
    </source>
</evidence>
<feature type="coiled-coil region" evidence="1">
    <location>
        <begin position="66"/>
        <end position="128"/>
    </location>
</feature>
<organism evidence="2 3">
    <name type="scientific">Carnobacterium phage cd4</name>
    <dbReference type="NCBI Taxonomy" id="2849246"/>
    <lineage>
        <taxon>Viruses</taxon>
        <taxon>Duplodnaviria</taxon>
        <taxon>Heunggongvirae</taxon>
        <taxon>Uroviricota</taxon>
        <taxon>Caudoviricetes</taxon>
        <taxon>Carnodivirus</taxon>
        <taxon>Carnodivirus cd4-like</taxon>
    </lineage>
</organism>